<dbReference type="Proteomes" id="UP000663292">
    <property type="component" value="Chromosome"/>
</dbReference>
<gene>
    <name evidence="1" type="ORF">HSEST_1349</name>
</gene>
<evidence type="ECO:0000313" key="1">
    <source>
        <dbReference type="EMBL" id="QSG14881.1"/>
    </source>
</evidence>
<accession>A0A897NRL7</accession>
<sequence>MASVLGAIVHLDTDGTYTRSELADAAGVPLKDLYLADTLSALADIGVLERIDNDGESTYAIDDRSPAYERAADFEQAIAATLDQ</sequence>
<dbReference type="SUPFAM" id="SSF46785">
    <property type="entry name" value="Winged helix' DNA-binding domain"/>
    <property type="match status" value="1"/>
</dbReference>
<reference evidence="1 2" key="1">
    <citation type="submission" date="2020-11" db="EMBL/GenBank/DDBJ databases">
        <title>Carbohydrate-dependent, anaerobic sulfur respiration: A novel catabolism in halophilic archaea.</title>
        <authorList>
            <person name="Sorokin D.Y."/>
            <person name="Messina E."/>
            <person name="Smedile F."/>
            <person name="La Cono V."/>
            <person name="Hallsworth J.E."/>
            <person name="Yakimov M.M."/>
        </authorList>
    </citation>
    <scope>NUCLEOTIDE SEQUENCE [LARGE SCALE GENOMIC DNA]</scope>
    <source>
        <strain evidence="1 2">HSR-Est</strain>
    </source>
</reference>
<name>A0A897NRL7_9EURY</name>
<proteinExistence type="predicted"/>
<organism evidence="1 2">
    <name type="scientific">Halapricum desulfuricans</name>
    <dbReference type="NCBI Taxonomy" id="2841257"/>
    <lineage>
        <taxon>Archaea</taxon>
        <taxon>Methanobacteriati</taxon>
        <taxon>Methanobacteriota</taxon>
        <taxon>Stenosarchaea group</taxon>
        <taxon>Halobacteria</taxon>
        <taxon>Halobacteriales</taxon>
        <taxon>Haloarculaceae</taxon>
        <taxon>Halapricum</taxon>
    </lineage>
</organism>
<keyword evidence="2" id="KW-1185">Reference proteome</keyword>
<protein>
    <submittedName>
        <fullName evidence="1">Putative transcriptional regulator, contains HTH domain</fullName>
    </submittedName>
</protein>
<dbReference type="EMBL" id="CP064791">
    <property type="protein sequence ID" value="QSG14881.1"/>
    <property type="molecule type" value="Genomic_DNA"/>
</dbReference>
<dbReference type="InterPro" id="IPR036390">
    <property type="entry name" value="WH_DNA-bd_sf"/>
</dbReference>
<dbReference type="AlphaFoldDB" id="A0A897NRL7"/>
<evidence type="ECO:0000313" key="2">
    <source>
        <dbReference type="Proteomes" id="UP000663292"/>
    </source>
</evidence>